<dbReference type="Gramene" id="ONI17169">
    <property type="protein sequence ID" value="ONI17169"/>
    <property type="gene ID" value="PRUPE_3G142300"/>
</dbReference>
<name>A0A251Q025_PRUPE</name>
<keyword evidence="3" id="KW-1185">Reference proteome</keyword>
<dbReference type="AlphaFoldDB" id="A0A251Q025"/>
<gene>
    <name evidence="2" type="ORF">PRUPE_3G142300</name>
</gene>
<sequence length="92" mass="10129">MRDGHRPELLHVAENDKGSRVIDLDIGDNEISEVLEARETDACEPAKPVNAGEGVKRDGGIGGGRRAWRSRREWCWGGGGRVECRGLWMLGC</sequence>
<dbReference type="Proteomes" id="UP000006882">
    <property type="component" value="Chromosome G3"/>
</dbReference>
<protein>
    <submittedName>
        <fullName evidence="2">Uncharacterized protein</fullName>
    </submittedName>
</protein>
<evidence type="ECO:0000256" key="1">
    <source>
        <dbReference type="SAM" id="MobiDB-lite"/>
    </source>
</evidence>
<reference evidence="2 3" key="1">
    <citation type="journal article" date="2013" name="Nat. Genet.">
        <title>The high-quality draft genome of peach (Prunus persica) identifies unique patterns of genetic diversity, domestication and genome evolution.</title>
        <authorList>
            <consortium name="International Peach Genome Initiative"/>
            <person name="Verde I."/>
            <person name="Abbott A.G."/>
            <person name="Scalabrin S."/>
            <person name="Jung S."/>
            <person name="Shu S."/>
            <person name="Marroni F."/>
            <person name="Zhebentyayeva T."/>
            <person name="Dettori M.T."/>
            <person name="Grimwood J."/>
            <person name="Cattonaro F."/>
            <person name="Zuccolo A."/>
            <person name="Rossini L."/>
            <person name="Jenkins J."/>
            <person name="Vendramin E."/>
            <person name="Meisel L.A."/>
            <person name="Decroocq V."/>
            <person name="Sosinski B."/>
            <person name="Prochnik S."/>
            <person name="Mitros T."/>
            <person name="Policriti A."/>
            <person name="Cipriani G."/>
            <person name="Dondini L."/>
            <person name="Ficklin S."/>
            <person name="Goodstein D.M."/>
            <person name="Xuan P."/>
            <person name="Del Fabbro C."/>
            <person name="Aramini V."/>
            <person name="Copetti D."/>
            <person name="Gonzalez S."/>
            <person name="Horner D.S."/>
            <person name="Falchi R."/>
            <person name="Lucas S."/>
            <person name="Mica E."/>
            <person name="Maldonado J."/>
            <person name="Lazzari B."/>
            <person name="Bielenberg D."/>
            <person name="Pirona R."/>
            <person name="Miculan M."/>
            <person name="Barakat A."/>
            <person name="Testolin R."/>
            <person name="Stella A."/>
            <person name="Tartarini S."/>
            <person name="Tonutti P."/>
            <person name="Arus P."/>
            <person name="Orellana A."/>
            <person name="Wells C."/>
            <person name="Main D."/>
            <person name="Vizzotto G."/>
            <person name="Silva H."/>
            <person name="Salamini F."/>
            <person name="Schmutz J."/>
            <person name="Morgante M."/>
            <person name="Rokhsar D.S."/>
        </authorList>
    </citation>
    <scope>NUCLEOTIDE SEQUENCE [LARGE SCALE GENOMIC DNA]</scope>
    <source>
        <strain evidence="3">cv. Nemared</strain>
    </source>
</reference>
<evidence type="ECO:0000313" key="2">
    <source>
        <dbReference type="EMBL" id="ONI17169.1"/>
    </source>
</evidence>
<dbReference type="EMBL" id="CM007653">
    <property type="protein sequence ID" value="ONI17169.1"/>
    <property type="molecule type" value="Genomic_DNA"/>
</dbReference>
<organism evidence="2 3">
    <name type="scientific">Prunus persica</name>
    <name type="common">Peach</name>
    <name type="synonym">Amygdalus persica</name>
    <dbReference type="NCBI Taxonomy" id="3760"/>
    <lineage>
        <taxon>Eukaryota</taxon>
        <taxon>Viridiplantae</taxon>
        <taxon>Streptophyta</taxon>
        <taxon>Embryophyta</taxon>
        <taxon>Tracheophyta</taxon>
        <taxon>Spermatophyta</taxon>
        <taxon>Magnoliopsida</taxon>
        <taxon>eudicotyledons</taxon>
        <taxon>Gunneridae</taxon>
        <taxon>Pentapetalae</taxon>
        <taxon>rosids</taxon>
        <taxon>fabids</taxon>
        <taxon>Rosales</taxon>
        <taxon>Rosaceae</taxon>
        <taxon>Amygdaloideae</taxon>
        <taxon>Amygdaleae</taxon>
        <taxon>Prunus</taxon>
    </lineage>
</organism>
<proteinExistence type="predicted"/>
<evidence type="ECO:0000313" key="3">
    <source>
        <dbReference type="Proteomes" id="UP000006882"/>
    </source>
</evidence>
<feature type="region of interest" description="Disordered" evidence="1">
    <location>
        <begin position="42"/>
        <end position="65"/>
    </location>
</feature>
<accession>A0A251Q025</accession>